<dbReference type="InterPro" id="IPR003653">
    <property type="entry name" value="Peptidase_C48_C"/>
</dbReference>
<dbReference type="EMBL" id="JASCZI010005831">
    <property type="protein sequence ID" value="MED6117415.1"/>
    <property type="molecule type" value="Genomic_DNA"/>
</dbReference>
<proteinExistence type="inferred from homology"/>
<feature type="non-terminal residue" evidence="5">
    <location>
        <position position="205"/>
    </location>
</feature>
<sequence length="205" mass="24371">MKDAQMKIAEKKLKRILKLREELRELETPQKPETSRMRIYNWATQCTQTNQYEFLFNFKTGKAYQAMRDHFMPLDREAEMDLVNGMLAAYNHNYFDPETERPYSIRKLTENDNNEGLHYIDRDKMRRACYLFAPVLYGSHWWLYVIQVKGKKFYVLDSKNIKNPSGKRMKLNRFASNVIDQILVYAGGKQCSLGRSQDTSDRIRC</sequence>
<reference evidence="5 6" key="1">
    <citation type="journal article" date="2023" name="Plants (Basel)">
        <title>Bridging the Gap: Combining Genomics and Transcriptomics Approaches to Understand Stylosanthes scabra, an Orphan Legume from the Brazilian Caatinga.</title>
        <authorList>
            <person name="Ferreira-Neto J.R.C."/>
            <person name="da Silva M.D."/>
            <person name="Binneck E."/>
            <person name="de Melo N.F."/>
            <person name="da Silva R.H."/>
            <person name="de Melo A.L.T.M."/>
            <person name="Pandolfi V."/>
            <person name="Bustamante F.O."/>
            <person name="Brasileiro-Vidal A.C."/>
            <person name="Benko-Iseppon A.M."/>
        </authorList>
    </citation>
    <scope>NUCLEOTIDE SEQUENCE [LARGE SCALE GENOMIC DNA]</scope>
    <source>
        <tissue evidence="5">Leaves</tissue>
    </source>
</reference>
<dbReference type="Pfam" id="PF02902">
    <property type="entry name" value="Peptidase_C48"/>
    <property type="match status" value="1"/>
</dbReference>
<evidence type="ECO:0000313" key="5">
    <source>
        <dbReference type="EMBL" id="MED6117415.1"/>
    </source>
</evidence>
<organism evidence="5 6">
    <name type="scientific">Stylosanthes scabra</name>
    <dbReference type="NCBI Taxonomy" id="79078"/>
    <lineage>
        <taxon>Eukaryota</taxon>
        <taxon>Viridiplantae</taxon>
        <taxon>Streptophyta</taxon>
        <taxon>Embryophyta</taxon>
        <taxon>Tracheophyta</taxon>
        <taxon>Spermatophyta</taxon>
        <taxon>Magnoliopsida</taxon>
        <taxon>eudicotyledons</taxon>
        <taxon>Gunneridae</taxon>
        <taxon>Pentapetalae</taxon>
        <taxon>rosids</taxon>
        <taxon>fabids</taxon>
        <taxon>Fabales</taxon>
        <taxon>Fabaceae</taxon>
        <taxon>Papilionoideae</taxon>
        <taxon>50 kb inversion clade</taxon>
        <taxon>dalbergioids sensu lato</taxon>
        <taxon>Dalbergieae</taxon>
        <taxon>Pterocarpus clade</taxon>
        <taxon>Stylosanthes</taxon>
    </lineage>
</organism>
<evidence type="ECO:0000256" key="1">
    <source>
        <dbReference type="ARBA" id="ARBA00005234"/>
    </source>
</evidence>
<dbReference type="InterPro" id="IPR038765">
    <property type="entry name" value="Papain-like_cys_pep_sf"/>
</dbReference>
<keyword evidence="2" id="KW-0645">Protease</keyword>
<accession>A0ABU6QZ97</accession>
<evidence type="ECO:0000256" key="3">
    <source>
        <dbReference type="ARBA" id="ARBA00022801"/>
    </source>
</evidence>
<comment type="similarity">
    <text evidence="1">Belongs to the peptidase C48 family.</text>
</comment>
<keyword evidence="6" id="KW-1185">Reference proteome</keyword>
<feature type="domain" description="Ubiquitin-like protease family profile" evidence="4">
    <location>
        <begin position="94"/>
        <end position="182"/>
    </location>
</feature>
<evidence type="ECO:0000259" key="4">
    <source>
        <dbReference type="Pfam" id="PF02902"/>
    </source>
</evidence>
<dbReference type="SUPFAM" id="SSF54001">
    <property type="entry name" value="Cysteine proteinases"/>
    <property type="match status" value="1"/>
</dbReference>
<gene>
    <name evidence="5" type="ORF">PIB30_109796</name>
</gene>
<evidence type="ECO:0000313" key="6">
    <source>
        <dbReference type="Proteomes" id="UP001341840"/>
    </source>
</evidence>
<evidence type="ECO:0000256" key="2">
    <source>
        <dbReference type="ARBA" id="ARBA00022670"/>
    </source>
</evidence>
<dbReference type="Proteomes" id="UP001341840">
    <property type="component" value="Unassembled WGS sequence"/>
</dbReference>
<comment type="caution">
    <text evidence="5">The sequence shown here is derived from an EMBL/GenBank/DDBJ whole genome shotgun (WGS) entry which is preliminary data.</text>
</comment>
<protein>
    <recommendedName>
        <fullName evidence="4">Ubiquitin-like protease family profile domain-containing protein</fullName>
    </recommendedName>
</protein>
<keyword evidence="3" id="KW-0378">Hydrolase</keyword>
<dbReference type="Gene3D" id="3.40.395.10">
    <property type="entry name" value="Adenoviral Proteinase, Chain A"/>
    <property type="match status" value="1"/>
</dbReference>
<name>A0ABU6QZ97_9FABA</name>